<evidence type="ECO:0000313" key="7">
    <source>
        <dbReference type="EMBL" id="MBL0765331.1"/>
    </source>
</evidence>
<evidence type="ECO:0000313" key="8">
    <source>
        <dbReference type="Proteomes" id="UP000642920"/>
    </source>
</evidence>
<dbReference type="RefSeq" id="WP_201919848.1">
    <property type="nucleotide sequence ID" value="NZ_JAERQG010000002.1"/>
</dbReference>
<keyword evidence="5 6" id="KW-0472">Membrane</keyword>
<dbReference type="Proteomes" id="UP000642920">
    <property type="component" value="Unassembled WGS sequence"/>
</dbReference>
<feature type="transmembrane region" description="Helical" evidence="6">
    <location>
        <begin position="78"/>
        <end position="98"/>
    </location>
</feature>
<dbReference type="InterPro" id="IPR005171">
    <property type="entry name" value="Cyt_c_oxidase_su4_prok"/>
</dbReference>
<evidence type="ECO:0000256" key="1">
    <source>
        <dbReference type="ARBA" id="ARBA00004651"/>
    </source>
</evidence>
<keyword evidence="2" id="KW-1003">Cell membrane</keyword>
<keyword evidence="8" id="KW-1185">Reference proteome</keyword>
<name>A0A937AEP7_9BACT</name>
<evidence type="ECO:0000256" key="6">
    <source>
        <dbReference type="SAM" id="Phobius"/>
    </source>
</evidence>
<evidence type="ECO:0000256" key="5">
    <source>
        <dbReference type="ARBA" id="ARBA00023136"/>
    </source>
</evidence>
<organism evidence="7 8">
    <name type="scientific">Marivirga atlantica</name>
    <dbReference type="NCBI Taxonomy" id="1548457"/>
    <lineage>
        <taxon>Bacteria</taxon>
        <taxon>Pseudomonadati</taxon>
        <taxon>Bacteroidota</taxon>
        <taxon>Cytophagia</taxon>
        <taxon>Cytophagales</taxon>
        <taxon>Marivirgaceae</taxon>
        <taxon>Marivirga</taxon>
    </lineage>
</organism>
<dbReference type="AlphaFoldDB" id="A0A937AEP7"/>
<evidence type="ECO:0000256" key="3">
    <source>
        <dbReference type="ARBA" id="ARBA00022692"/>
    </source>
</evidence>
<keyword evidence="4 6" id="KW-1133">Transmembrane helix</keyword>
<sequence length="110" mass="12645">MQNEETNNVQVQPVDKEKINKIWRVAGILGAVTLVEFIFAFTMPRGVLLTSIFFGLTIVKAFYIVAEFMHLKHEQKSLIWSILIPLILIMWLIVALMVEGEAIFTTRFGY</sequence>
<feature type="transmembrane region" description="Helical" evidence="6">
    <location>
        <begin position="47"/>
        <end position="66"/>
    </location>
</feature>
<protein>
    <submittedName>
        <fullName evidence="7">Cytochrome C oxidase subunit IV family protein</fullName>
    </submittedName>
</protein>
<reference evidence="7" key="1">
    <citation type="submission" date="2021-01" db="EMBL/GenBank/DDBJ databases">
        <title>Marivirga sp. nov., isolated from intertidal surface sediments.</title>
        <authorList>
            <person name="Zhang M."/>
        </authorList>
    </citation>
    <scope>NUCLEOTIDE SEQUENCE</scope>
    <source>
        <strain evidence="7">SM1354</strain>
    </source>
</reference>
<proteinExistence type="predicted"/>
<comment type="caution">
    <text evidence="7">The sequence shown here is derived from an EMBL/GenBank/DDBJ whole genome shotgun (WGS) entry which is preliminary data.</text>
</comment>
<accession>A0A937AEP7</accession>
<dbReference type="GO" id="GO:0005886">
    <property type="term" value="C:plasma membrane"/>
    <property type="evidence" value="ECO:0007669"/>
    <property type="project" value="UniProtKB-SubCell"/>
</dbReference>
<dbReference type="Pfam" id="PF03626">
    <property type="entry name" value="COX4_pro"/>
    <property type="match status" value="1"/>
</dbReference>
<dbReference type="EMBL" id="JAERQG010000002">
    <property type="protein sequence ID" value="MBL0765331.1"/>
    <property type="molecule type" value="Genomic_DNA"/>
</dbReference>
<feature type="transmembrane region" description="Helical" evidence="6">
    <location>
        <begin position="22"/>
        <end position="41"/>
    </location>
</feature>
<gene>
    <name evidence="7" type="ORF">JKP34_08730</name>
</gene>
<comment type="subcellular location">
    <subcellularLocation>
        <location evidence="1">Cell membrane</location>
        <topology evidence="1">Multi-pass membrane protein</topology>
    </subcellularLocation>
</comment>
<evidence type="ECO:0000256" key="2">
    <source>
        <dbReference type="ARBA" id="ARBA00022475"/>
    </source>
</evidence>
<keyword evidence="3 6" id="KW-0812">Transmembrane</keyword>
<evidence type="ECO:0000256" key="4">
    <source>
        <dbReference type="ARBA" id="ARBA00022989"/>
    </source>
</evidence>